<evidence type="ECO:0000256" key="9">
    <source>
        <dbReference type="RuleBase" id="RU003800"/>
    </source>
</evidence>
<dbReference type="GO" id="GO:0006799">
    <property type="term" value="P:polyphosphate biosynthetic process"/>
    <property type="evidence" value="ECO:0007669"/>
    <property type="project" value="UniProtKB-UniRule"/>
</dbReference>
<comment type="PTM">
    <text evidence="8 9">An intermediate of this reaction is the autophosphorylated ppk in which a phosphate is covalently linked to a histidine residue through a N-P bond.</text>
</comment>
<evidence type="ECO:0000256" key="6">
    <source>
        <dbReference type="ARBA" id="ARBA00022840"/>
    </source>
</evidence>
<dbReference type="GO" id="GO:0008976">
    <property type="term" value="F:polyphosphate kinase activity"/>
    <property type="evidence" value="ECO:0007669"/>
    <property type="project" value="UniProtKB-UniRule"/>
</dbReference>
<dbReference type="SUPFAM" id="SSF143724">
    <property type="entry name" value="PHP14-like"/>
    <property type="match status" value="1"/>
</dbReference>
<comment type="caution">
    <text evidence="14">The sequence shown here is derived from an EMBL/GenBank/DDBJ whole genome shotgun (WGS) entry which is preliminary data.</text>
</comment>
<feature type="domain" description="Polyphosphate kinase C-terminal" evidence="13">
    <location>
        <begin position="329"/>
        <end position="494"/>
    </location>
</feature>
<dbReference type="InterPro" id="IPR025200">
    <property type="entry name" value="PPK_C_dom2"/>
</dbReference>
<dbReference type="Gene3D" id="3.30.870.10">
    <property type="entry name" value="Endonuclease Chain A"/>
    <property type="match status" value="2"/>
</dbReference>
<dbReference type="EC" id="2.7.4.1" evidence="8 9"/>
<dbReference type="InterPro" id="IPR036830">
    <property type="entry name" value="PP_kinase_middle_dom_sf"/>
</dbReference>
<dbReference type="InterPro" id="IPR025198">
    <property type="entry name" value="PPK_N_dom"/>
</dbReference>
<evidence type="ECO:0000313" key="15">
    <source>
        <dbReference type="Proteomes" id="UP000180254"/>
    </source>
</evidence>
<feature type="binding site" evidence="8">
    <location>
        <position position="590"/>
    </location>
    <ligand>
        <name>ATP</name>
        <dbReference type="ChEBI" id="CHEBI:30616"/>
    </ligand>
</feature>
<evidence type="ECO:0000259" key="13">
    <source>
        <dbReference type="Pfam" id="PF17941"/>
    </source>
</evidence>
<keyword evidence="3 8" id="KW-0479">Metal-binding</keyword>
<feature type="binding site" evidence="8">
    <location>
        <position position="562"/>
    </location>
    <ligand>
        <name>ATP</name>
        <dbReference type="ChEBI" id="CHEBI:30616"/>
    </ligand>
</feature>
<organism evidence="14 15">
    <name type="scientific">Andreesenia angusta</name>
    <dbReference type="NCBI Taxonomy" id="39480"/>
    <lineage>
        <taxon>Bacteria</taxon>
        <taxon>Bacillati</taxon>
        <taxon>Bacillota</taxon>
        <taxon>Tissierellia</taxon>
        <taxon>Tissierellales</taxon>
        <taxon>Gottschalkiaceae</taxon>
        <taxon>Andreesenia</taxon>
    </lineage>
</organism>
<reference evidence="14 15" key="1">
    <citation type="submission" date="2016-09" db="EMBL/GenBank/DDBJ databases">
        <title>Genome sequence of Eubacterium angustum.</title>
        <authorList>
            <person name="Poehlein A."/>
            <person name="Daniel R."/>
        </authorList>
    </citation>
    <scope>NUCLEOTIDE SEQUENCE [LARGE SCALE GENOMIC DNA]</scope>
    <source>
        <strain evidence="14 15">DSM 1989</strain>
    </source>
</reference>
<comment type="similarity">
    <text evidence="8 9">Belongs to the polyphosphate kinase 1 (PPK1) family.</text>
</comment>
<feature type="domain" description="Polyphosphate kinase N-terminal" evidence="11">
    <location>
        <begin position="11"/>
        <end position="115"/>
    </location>
</feature>
<keyword evidence="2 8" id="KW-0808">Transferase</keyword>
<protein>
    <recommendedName>
        <fullName evidence="8 9">Polyphosphate kinase</fullName>
        <ecNumber evidence="8 9">2.7.4.1</ecNumber>
    </recommendedName>
    <alternativeName>
        <fullName evidence="8">ATP-polyphosphate phosphotransferase</fullName>
    </alternativeName>
    <alternativeName>
        <fullName evidence="8">Polyphosphoric acid kinase</fullName>
    </alternativeName>
</protein>
<dbReference type="Pfam" id="PF13090">
    <property type="entry name" value="PP_kinase_C"/>
    <property type="match status" value="1"/>
</dbReference>
<dbReference type="GO" id="GO:0046872">
    <property type="term" value="F:metal ion binding"/>
    <property type="evidence" value="ECO:0007669"/>
    <property type="project" value="UniProtKB-KW"/>
</dbReference>
<accession>A0A1S1V7I1</accession>
<feature type="domain" description="Polyphosphate kinase middle" evidence="10">
    <location>
        <begin position="124"/>
        <end position="302"/>
    </location>
</feature>
<dbReference type="PIRSF" id="PIRSF015589">
    <property type="entry name" value="PP_kinase"/>
    <property type="match status" value="1"/>
</dbReference>
<dbReference type="Pfam" id="PF13089">
    <property type="entry name" value="PP_kinase_N"/>
    <property type="match status" value="1"/>
</dbReference>
<evidence type="ECO:0000256" key="8">
    <source>
        <dbReference type="HAMAP-Rule" id="MF_00347"/>
    </source>
</evidence>
<dbReference type="NCBIfam" id="NF003917">
    <property type="entry name" value="PRK05443.1-1"/>
    <property type="match status" value="1"/>
</dbReference>
<dbReference type="Pfam" id="PF02503">
    <property type="entry name" value="PP_kinase"/>
    <property type="match status" value="1"/>
</dbReference>
<evidence type="ECO:0000256" key="2">
    <source>
        <dbReference type="ARBA" id="ARBA00022679"/>
    </source>
</evidence>
<proteinExistence type="inferred from homology"/>
<feature type="binding site" evidence="8">
    <location>
        <position position="49"/>
    </location>
    <ligand>
        <name>ATP</name>
        <dbReference type="ChEBI" id="CHEBI:30616"/>
    </ligand>
</feature>
<dbReference type="AlphaFoldDB" id="A0A1S1V7I1"/>
<dbReference type="InterPro" id="IPR041108">
    <property type="entry name" value="PP_kinase_C_1"/>
</dbReference>
<evidence type="ECO:0000256" key="3">
    <source>
        <dbReference type="ARBA" id="ARBA00022723"/>
    </source>
</evidence>
<dbReference type="FunFam" id="3.30.870.10:FF:000001">
    <property type="entry name" value="Polyphosphate kinase"/>
    <property type="match status" value="1"/>
</dbReference>
<dbReference type="HAMAP" id="MF_00347">
    <property type="entry name" value="Polyphosphate_kinase"/>
    <property type="match status" value="1"/>
</dbReference>
<feature type="binding site" evidence="8">
    <location>
        <position position="466"/>
    </location>
    <ligand>
        <name>ATP</name>
        <dbReference type="ChEBI" id="CHEBI:30616"/>
    </ligand>
</feature>
<dbReference type="CDD" id="cd09168">
    <property type="entry name" value="PLDc_PaPPK1_C2_like"/>
    <property type="match status" value="1"/>
</dbReference>
<dbReference type="PANTHER" id="PTHR30218">
    <property type="entry name" value="POLYPHOSPHATE KINASE"/>
    <property type="match status" value="1"/>
</dbReference>
<evidence type="ECO:0000256" key="7">
    <source>
        <dbReference type="ARBA" id="ARBA00022842"/>
    </source>
</evidence>
<evidence type="ECO:0000256" key="4">
    <source>
        <dbReference type="ARBA" id="ARBA00022741"/>
    </source>
</evidence>
<dbReference type="Pfam" id="PF17941">
    <property type="entry name" value="PP_kinase_C_1"/>
    <property type="match status" value="1"/>
</dbReference>
<evidence type="ECO:0000259" key="11">
    <source>
        <dbReference type="Pfam" id="PF13089"/>
    </source>
</evidence>
<keyword evidence="1 8" id="KW-0597">Phosphoprotein</keyword>
<evidence type="ECO:0000256" key="5">
    <source>
        <dbReference type="ARBA" id="ARBA00022777"/>
    </source>
</evidence>
<feature type="binding site" evidence="8">
    <location>
        <position position="373"/>
    </location>
    <ligand>
        <name>Mg(2+)</name>
        <dbReference type="ChEBI" id="CHEBI:18420"/>
    </ligand>
</feature>
<dbReference type="NCBIfam" id="NF003918">
    <property type="entry name" value="PRK05443.1-2"/>
    <property type="match status" value="1"/>
</dbReference>
<comment type="cofactor">
    <cofactor evidence="8">
        <name>Mg(2+)</name>
        <dbReference type="ChEBI" id="CHEBI:18420"/>
    </cofactor>
</comment>
<dbReference type="SUPFAM" id="SSF56024">
    <property type="entry name" value="Phospholipase D/nuclease"/>
    <property type="match status" value="2"/>
</dbReference>
<dbReference type="InterPro" id="IPR024953">
    <property type="entry name" value="PP_kinase_middle"/>
</dbReference>
<dbReference type="Proteomes" id="UP000180254">
    <property type="component" value="Unassembled WGS sequence"/>
</dbReference>
<dbReference type="PANTHER" id="PTHR30218:SF0">
    <property type="entry name" value="POLYPHOSPHATE KINASE"/>
    <property type="match status" value="1"/>
</dbReference>
<dbReference type="NCBIfam" id="NF003921">
    <property type="entry name" value="PRK05443.2-2"/>
    <property type="match status" value="1"/>
</dbReference>
<comment type="catalytic activity">
    <reaction evidence="8 9">
        <text>[phosphate](n) + ATP = [phosphate](n+1) + ADP</text>
        <dbReference type="Rhea" id="RHEA:19573"/>
        <dbReference type="Rhea" id="RHEA-COMP:9859"/>
        <dbReference type="Rhea" id="RHEA-COMP:14280"/>
        <dbReference type="ChEBI" id="CHEBI:16838"/>
        <dbReference type="ChEBI" id="CHEBI:30616"/>
        <dbReference type="ChEBI" id="CHEBI:456216"/>
        <dbReference type="EC" id="2.7.4.1"/>
    </reaction>
</comment>
<dbReference type="STRING" id="39480.EUAN_11510"/>
<feature type="domain" description="Polyphosphate kinase C-terminal" evidence="12">
    <location>
        <begin position="502"/>
        <end position="671"/>
    </location>
</feature>
<keyword evidence="7 8" id="KW-0460">Magnesium</keyword>
<sequence length="699" mass="80453">MKKNFSNNSEYINRELSWIEFNKRVLNVSENPDTPLFERLKFVAITSSNFDEFFMVRVGSLNDQVNAGFNQKDPSGMTPLEQIENIFIYAKKLIDRQYKAFNDIQKELLGHNLKFASVEELSEEQRDYLQRYYIEKVYPVLTPILVDKRIQSPLVFNKSLNVGVLLENEKHEKFFGTVQVPSVLGRLVEVPGEGDMREFVSLEEIIKLNLEALFSGHRVVSSSCYRITRNADLTLDEEGAEDLLETIEESIKLRKWGAVVKLEVESGVDEELRSQLVDLFELSGDYVVDINGYIDLSFLMKFTGMQGYEQFKYKREEFQMHRAFKSDEDIFRIISKEDVLLHHPFESFDPVLKLVESAAKDKNVLAIKQVLYRVSGNSPIVDALVKAAESGKQVTVLVELKARFDEENNINWARRLEKAGCHVIYGIVGLKTHCKILLVVRMEETGIKRYVHLGTGNYNDDTAKLYTDIGYFTCNPQYGSDASRLFNMLSGHSKLENMYKLSSAPIDMRRKFERLIDREISNAQAGKKSRIACKLNSLVDYKMIKKLYEASNAGVKVDLVIRGICCLVPNIKDQSENITVRSIVGRYLEHSRIYYFYNDGDEEVFISSADWMTRNLDRRVELLVPVEDEESVEKLKNIIEINLKDNVNAKSMSSDGRYMKFKGGDKTLDSQKYFQERSVKENSIDKKLFKPKYSGINIG</sequence>
<evidence type="ECO:0000256" key="1">
    <source>
        <dbReference type="ARBA" id="ARBA00022553"/>
    </source>
</evidence>
<dbReference type="GO" id="GO:0009358">
    <property type="term" value="C:polyphosphate kinase complex"/>
    <property type="evidence" value="ECO:0007669"/>
    <property type="project" value="InterPro"/>
</dbReference>
<keyword evidence="6 8" id="KW-0067">ATP-binding</keyword>
<dbReference type="GO" id="GO:0005524">
    <property type="term" value="F:ATP binding"/>
    <property type="evidence" value="ECO:0007669"/>
    <property type="project" value="UniProtKB-KW"/>
</dbReference>
<dbReference type="RefSeq" id="WP_071062579.1">
    <property type="nucleotide sequence ID" value="NZ_MKIE01000003.1"/>
</dbReference>
<feature type="binding site" evidence="8">
    <location>
        <position position="403"/>
    </location>
    <ligand>
        <name>Mg(2+)</name>
        <dbReference type="ChEBI" id="CHEBI:18420"/>
    </ligand>
</feature>
<dbReference type="Gene3D" id="3.30.1840.10">
    <property type="entry name" value="Polyphosphate kinase middle domain"/>
    <property type="match status" value="1"/>
</dbReference>
<dbReference type="CDD" id="cd09165">
    <property type="entry name" value="PLDc_PaPPK1_C1_like"/>
    <property type="match status" value="1"/>
</dbReference>
<evidence type="ECO:0000259" key="12">
    <source>
        <dbReference type="Pfam" id="PF13090"/>
    </source>
</evidence>
<gene>
    <name evidence="8 14" type="primary">ppk</name>
    <name evidence="14" type="ORF">EUAN_11510</name>
</gene>
<comment type="function">
    <text evidence="8 9">Catalyzes the reversible transfer of the terminal phosphate of ATP to form a long-chain polyphosphate (polyP).</text>
</comment>
<keyword evidence="15" id="KW-1185">Reference proteome</keyword>
<dbReference type="Gene3D" id="1.20.58.310">
    <property type="entry name" value="Polyphosphate kinase N-terminal domain"/>
    <property type="match status" value="1"/>
</dbReference>
<evidence type="ECO:0000259" key="10">
    <source>
        <dbReference type="Pfam" id="PF02503"/>
    </source>
</evidence>
<keyword evidence="5 8" id="KW-0418">Kinase</keyword>
<dbReference type="InterPro" id="IPR003414">
    <property type="entry name" value="PP_kinase"/>
</dbReference>
<name>A0A1S1V7I1_9FIRM</name>
<dbReference type="SUPFAM" id="SSF140356">
    <property type="entry name" value="PPK N-terminal domain-like"/>
    <property type="match status" value="1"/>
</dbReference>
<dbReference type="NCBIfam" id="TIGR03705">
    <property type="entry name" value="poly_P_kin"/>
    <property type="match status" value="1"/>
</dbReference>
<dbReference type="EMBL" id="MKIE01000003">
    <property type="protein sequence ID" value="OHW62586.1"/>
    <property type="molecule type" value="Genomic_DNA"/>
</dbReference>
<feature type="active site" description="Phosphohistidine intermediate" evidence="8">
    <location>
        <position position="433"/>
    </location>
</feature>
<dbReference type="OrthoDB" id="9761456at2"/>
<dbReference type="InterPro" id="IPR036832">
    <property type="entry name" value="PPK_N_dom_sf"/>
</dbReference>
<evidence type="ECO:0000313" key="14">
    <source>
        <dbReference type="EMBL" id="OHW62586.1"/>
    </source>
</evidence>
<keyword evidence="4 8" id="KW-0547">Nucleotide-binding</keyword>